<comment type="similarity">
    <text evidence="4">Belongs to the snurportin family.</text>
</comment>
<dbReference type="GO" id="GO:0061608">
    <property type="term" value="F:nuclear import signal receptor activity"/>
    <property type="evidence" value="ECO:0007669"/>
    <property type="project" value="InterPro"/>
</dbReference>
<gene>
    <name evidence="14" type="ORF">ElyMa_000965700</name>
</gene>
<evidence type="ECO:0000256" key="1">
    <source>
        <dbReference type="ARBA" id="ARBA00003975"/>
    </source>
</evidence>
<name>A0AAV4HFH7_9GAST</name>
<dbReference type="AlphaFoldDB" id="A0AAV4HFH7"/>
<dbReference type="InterPro" id="IPR047857">
    <property type="entry name" value="Snurportin1_C"/>
</dbReference>
<comment type="subcellular location">
    <subcellularLocation>
        <location evidence="3">Cytoplasm</location>
    </subcellularLocation>
    <subcellularLocation>
        <location evidence="2">Nucleus</location>
    </subcellularLocation>
</comment>
<feature type="compositionally biased region" description="Polar residues" evidence="12">
    <location>
        <begin position="12"/>
        <end position="22"/>
    </location>
</feature>
<feature type="domain" description="IBB" evidence="13">
    <location>
        <begin position="11"/>
        <end position="73"/>
    </location>
</feature>
<reference evidence="14 15" key="1">
    <citation type="journal article" date="2021" name="Elife">
        <title>Chloroplast acquisition without the gene transfer in kleptoplastic sea slugs, Plakobranchus ocellatus.</title>
        <authorList>
            <person name="Maeda T."/>
            <person name="Takahashi S."/>
            <person name="Yoshida T."/>
            <person name="Shimamura S."/>
            <person name="Takaki Y."/>
            <person name="Nagai Y."/>
            <person name="Toyoda A."/>
            <person name="Suzuki Y."/>
            <person name="Arimoto A."/>
            <person name="Ishii H."/>
            <person name="Satoh N."/>
            <person name="Nishiyama T."/>
            <person name="Hasebe M."/>
            <person name="Maruyama T."/>
            <person name="Minagawa J."/>
            <person name="Obokata J."/>
            <person name="Shigenobu S."/>
        </authorList>
    </citation>
    <scope>NUCLEOTIDE SEQUENCE [LARGE SCALE GENOMIC DNA]</scope>
</reference>
<dbReference type="Pfam" id="PF21974">
    <property type="entry name" value="SPN1_m3Gcap_bd"/>
    <property type="match status" value="1"/>
</dbReference>
<dbReference type="GO" id="GO:0005737">
    <property type="term" value="C:cytoplasm"/>
    <property type="evidence" value="ECO:0007669"/>
    <property type="project" value="UniProtKB-SubCell"/>
</dbReference>
<feature type="compositionally biased region" description="Basic residues" evidence="12">
    <location>
        <begin position="335"/>
        <end position="351"/>
    </location>
</feature>
<accession>A0AAV4HFH7</accession>
<dbReference type="PROSITE" id="PS51214">
    <property type="entry name" value="IBB"/>
    <property type="match status" value="1"/>
</dbReference>
<proteinExistence type="inferred from homology"/>
<evidence type="ECO:0000256" key="11">
    <source>
        <dbReference type="PROSITE-ProRule" id="PRU00561"/>
    </source>
</evidence>
<dbReference type="Proteomes" id="UP000762676">
    <property type="component" value="Unassembled WGS sequence"/>
</dbReference>
<keyword evidence="6 11" id="KW-0813">Transport</keyword>
<dbReference type="GO" id="GO:0005634">
    <property type="term" value="C:nucleus"/>
    <property type="evidence" value="ECO:0007669"/>
    <property type="project" value="UniProtKB-SubCell"/>
</dbReference>
<sequence>MEELTAALASSFEVSNDPNKTSAPHPRYSQYKQKASKSDQETRRKQLLEIQKNRRYDFMNLVRNLTDNDWSKSDGGLSKDNTQEEEMETETELKKPGRFYKDQLMLSEWLVEVPNDFASEWITVLCPVAKRCLVVASRSTTKAYTKSGYCITSFPSHLPGGNRKGHYRDSTILDCLYNEATKTFYILDLMCWNGHTVYDSETEFRFYWLYEKLQEFPELSQASKINPYIFVGLPSFRCTQEDIASAVNAATFEIDGVLFFHKRTHYTFGSTPLVVWLKPYMLEEILGIAVSEGQKSHKPAGYTNYANHMKQVEEDRLRFEKEKQMRLQSGASRGGRGRGRGGSRGGKHQRNKAMDTSQHGENGQGAGNNMEASDLNINHEVQRATEIQFSSTQESIEISNVMEEHSLQAKS</sequence>
<keyword evidence="15" id="KW-1185">Reference proteome</keyword>
<dbReference type="SUPFAM" id="SSF56091">
    <property type="entry name" value="DNA ligase/mRNA capping enzyme, catalytic domain"/>
    <property type="match status" value="1"/>
</dbReference>
<evidence type="ECO:0000259" key="13">
    <source>
        <dbReference type="PROSITE" id="PS51214"/>
    </source>
</evidence>
<dbReference type="Gene3D" id="3.30.470.30">
    <property type="entry name" value="DNA ligase/mRNA capping enzyme"/>
    <property type="match status" value="1"/>
</dbReference>
<feature type="region of interest" description="Disordered" evidence="12">
    <location>
        <begin position="322"/>
        <end position="379"/>
    </location>
</feature>
<evidence type="ECO:0000256" key="4">
    <source>
        <dbReference type="ARBA" id="ARBA00007540"/>
    </source>
</evidence>
<evidence type="ECO:0000256" key="6">
    <source>
        <dbReference type="ARBA" id="ARBA00022448"/>
    </source>
</evidence>
<evidence type="ECO:0000313" key="15">
    <source>
        <dbReference type="Proteomes" id="UP000762676"/>
    </source>
</evidence>
<organism evidence="14 15">
    <name type="scientific">Elysia marginata</name>
    <dbReference type="NCBI Taxonomy" id="1093978"/>
    <lineage>
        <taxon>Eukaryota</taxon>
        <taxon>Metazoa</taxon>
        <taxon>Spiralia</taxon>
        <taxon>Lophotrochozoa</taxon>
        <taxon>Mollusca</taxon>
        <taxon>Gastropoda</taxon>
        <taxon>Heterobranchia</taxon>
        <taxon>Euthyneura</taxon>
        <taxon>Panpulmonata</taxon>
        <taxon>Sacoglossa</taxon>
        <taxon>Placobranchoidea</taxon>
        <taxon>Plakobranchidae</taxon>
        <taxon>Elysia</taxon>
    </lineage>
</organism>
<dbReference type="InterPro" id="IPR002652">
    <property type="entry name" value="Importin-a_IBB"/>
</dbReference>
<feature type="region of interest" description="Disordered" evidence="12">
    <location>
        <begin position="70"/>
        <end position="92"/>
    </location>
</feature>
<comment type="function">
    <text evidence="1">Functions as an U snRNP-specific nuclear import adapter. Involved in the trimethylguanosine (m3G)-cap-dependent nuclear import of U snRNPs. Binds specifically to the terminal m3G-cap U snRNAs.</text>
</comment>
<evidence type="ECO:0000256" key="7">
    <source>
        <dbReference type="ARBA" id="ARBA00022490"/>
    </source>
</evidence>
<evidence type="ECO:0000256" key="2">
    <source>
        <dbReference type="ARBA" id="ARBA00004123"/>
    </source>
</evidence>
<dbReference type="InterPro" id="IPR024721">
    <property type="entry name" value="Snurportin-1_N"/>
</dbReference>
<dbReference type="PANTHER" id="PTHR13403">
    <property type="entry name" value="SNURPORTIN1 RNUT1 PROTEIN RNA, U TRANSPORTER 1"/>
    <property type="match status" value="1"/>
</dbReference>
<evidence type="ECO:0000256" key="12">
    <source>
        <dbReference type="SAM" id="MobiDB-lite"/>
    </source>
</evidence>
<dbReference type="GO" id="GO:0003723">
    <property type="term" value="F:RNA binding"/>
    <property type="evidence" value="ECO:0007669"/>
    <property type="project" value="UniProtKB-KW"/>
</dbReference>
<keyword evidence="8" id="KW-0694">RNA-binding</keyword>
<evidence type="ECO:0000256" key="9">
    <source>
        <dbReference type="ARBA" id="ARBA00023242"/>
    </source>
</evidence>
<dbReference type="EMBL" id="BMAT01001966">
    <property type="protein sequence ID" value="GFR96324.1"/>
    <property type="molecule type" value="Genomic_DNA"/>
</dbReference>
<keyword evidence="7" id="KW-0963">Cytoplasm</keyword>
<dbReference type="InterPro" id="IPR017336">
    <property type="entry name" value="Snurportin-1"/>
</dbReference>
<evidence type="ECO:0000256" key="5">
    <source>
        <dbReference type="ARBA" id="ARBA00016034"/>
    </source>
</evidence>
<dbReference type="Pfam" id="PF11538">
    <property type="entry name" value="Snurportin1"/>
    <property type="match status" value="1"/>
</dbReference>
<dbReference type="GO" id="GO:0061015">
    <property type="term" value="P:snRNA import into nucleus"/>
    <property type="evidence" value="ECO:0007669"/>
    <property type="project" value="InterPro"/>
</dbReference>
<dbReference type="CDD" id="cd09232">
    <property type="entry name" value="Snurportin-1_C"/>
    <property type="match status" value="1"/>
</dbReference>
<keyword evidence="9" id="KW-0539">Nucleus</keyword>
<evidence type="ECO:0000256" key="10">
    <source>
        <dbReference type="ARBA" id="ARBA00031454"/>
    </source>
</evidence>
<evidence type="ECO:0000256" key="3">
    <source>
        <dbReference type="ARBA" id="ARBA00004496"/>
    </source>
</evidence>
<dbReference type="PANTHER" id="PTHR13403:SF6">
    <property type="entry name" value="SNURPORTIN-1"/>
    <property type="match status" value="1"/>
</dbReference>
<feature type="region of interest" description="Disordered" evidence="12">
    <location>
        <begin position="1"/>
        <end position="44"/>
    </location>
</feature>
<dbReference type="GO" id="GO:0006606">
    <property type="term" value="P:protein import into nucleus"/>
    <property type="evidence" value="ECO:0007669"/>
    <property type="project" value="InterPro"/>
</dbReference>
<evidence type="ECO:0000256" key="8">
    <source>
        <dbReference type="ARBA" id="ARBA00022884"/>
    </source>
</evidence>
<protein>
    <recommendedName>
        <fullName evidence="5">Snurportin-1</fullName>
    </recommendedName>
    <alternativeName>
        <fullName evidence="10">RNA U transporter 1</fullName>
    </alternativeName>
</protein>
<evidence type="ECO:0000313" key="14">
    <source>
        <dbReference type="EMBL" id="GFR96324.1"/>
    </source>
</evidence>
<comment type="caution">
    <text evidence="14">The sequence shown here is derived from an EMBL/GenBank/DDBJ whole genome shotgun (WGS) entry which is preliminary data.</text>
</comment>